<proteinExistence type="predicted"/>
<dbReference type="RefSeq" id="WP_278200793.1">
    <property type="nucleotide sequence ID" value="NZ_JAOWLT010000002.1"/>
</dbReference>
<dbReference type="InterPro" id="IPR006437">
    <property type="entry name" value="Phage_terminase_lsu"/>
</dbReference>
<evidence type="ECO:0000313" key="2">
    <source>
        <dbReference type="EMBL" id="MDG4976379.1"/>
    </source>
</evidence>
<dbReference type="AlphaFoldDB" id="A0AAP3Z102"/>
<dbReference type="EMBL" id="JAOWLV010000003">
    <property type="protein sequence ID" value="MDG4976379.1"/>
    <property type="molecule type" value="Genomic_DNA"/>
</dbReference>
<dbReference type="InterPro" id="IPR035412">
    <property type="entry name" value="Terminase_L_N"/>
</dbReference>
<dbReference type="Gene3D" id="3.30.420.240">
    <property type="match status" value="1"/>
</dbReference>
<organism evidence="2 3">
    <name type="scientific">Lactococcus lactis</name>
    <dbReference type="NCBI Taxonomy" id="1358"/>
    <lineage>
        <taxon>Bacteria</taxon>
        <taxon>Bacillati</taxon>
        <taxon>Bacillota</taxon>
        <taxon>Bacilli</taxon>
        <taxon>Lactobacillales</taxon>
        <taxon>Streptococcaceae</taxon>
        <taxon>Lactococcus</taxon>
    </lineage>
</organism>
<dbReference type="PANTHER" id="PTHR39184:SF1">
    <property type="entry name" value="PBSX PHAGE TERMINASE LARGE SUBUNIT"/>
    <property type="match status" value="1"/>
</dbReference>
<sequence>MNFDSSTDVISKHRILFDRIALKNEIDTFILSGGRSSFKSYDICTAIIIDILVHAKSNQQDNAVVFMQKKEEIRDGVYKQFESVIENLGLSSQFTFNKSPLQITFNPTGSVIKFYGLNKQQGKKANAIDNVAWLWFEEFDQFDSQESVEPTLDTFMRHNIKGERMKIVYSFNPPRSQHHWVFNYLKTIVGERIHTTYLDDDTGKSLLPQQLLDRIEHTKITDPAWYSWNYLGIVPKDVETDFPSLIESKTSLVLGEDDFIFIGIDSATKGKDSTEACALAYNKKTFEIKFLGFQKFDDVWEDGYTSQKVGADITSFVRSINANAAYIDPMQGQHIIDYLIMNAPEIITKSINFGSKVSDRAKGKAALAKNRRAEMYINVSDQLKSKRIVAYADASELERQLNATEFEVTAKEIKVISKDIIKQRIGKSPDEADSFALAMLAIYESMNL</sequence>
<name>A0AAP3Z102_9LACT</name>
<dbReference type="InterPro" id="IPR027417">
    <property type="entry name" value="P-loop_NTPase"/>
</dbReference>
<dbReference type="InterPro" id="IPR052380">
    <property type="entry name" value="Viral_DNA_packaging_terminase"/>
</dbReference>
<dbReference type="Gene3D" id="3.40.50.300">
    <property type="entry name" value="P-loop containing nucleotide triphosphate hydrolases"/>
    <property type="match status" value="1"/>
</dbReference>
<feature type="domain" description="Phage terminase large subunit N-terminal" evidence="1">
    <location>
        <begin position="28"/>
        <end position="232"/>
    </location>
</feature>
<dbReference type="Proteomes" id="UP001152598">
    <property type="component" value="Unassembled WGS sequence"/>
</dbReference>
<reference evidence="2" key="2">
    <citation type="journal article" date="2023" name="Food Microbiol.">
        <title>Evaluation of the fermentation potential of lactic acid bacteria isolated from herbs, fruits and vegetables as starter cultures in nut-based milk alternatives.</title>
        <authorList>
            <person name="Huang W."/>
            <person name="Dong A."/>
            <person name="Pham H.T."/>
            <person name="Zhou C."/>
            <person name="Huo Z."/>
            <person name="Watjen A.P."/>
            <person name="Prakash S."/>
            <person name="Bang-Berthelsen C.H."/>
            <person name="Turner M.S."/>
        </authorList>
    </citation>
    <scope>NUCLEOTIDE SEQUENCE</scope>
    <source>
        <strain evidence="2">54</strain>
    </source>
</reference>
<protein>
    <submittedName>
        <fullName evidence="2">PBSX family phage terminase large subunit</fullName>
    </submittedName>
</protein>
<dbReference type="Pfam" id="PF04466">
    <property type="entry name" value="Terminase_3"/>
    <property type="match status" value="1"/>
</dbReference>
<evidence type="ECO:0000259" key="1">
    <source>
        <dbReference type="Pfam" id="PF04466"/>
    </source>
</evidence>
<evidence type="ECO:0000313" key="3">
    <source>
        <dbReference type="Proteomes" id="UP001152598"/>
    </source>
</evidence>
<gene>
    <name evidence="2" type="ORF">OGZ50_06485</name>
</gene>
<accession>A0AAP3Z102</accession>
<dbReference type="PANTHER" id="PTHR39184">
    <property type="match status" value="1"/>
</dbReference>
<dbReference type="NCBIfam" id="TIGR01547">
    <property type="entry name" value="phage_term_2"/>
    <property type="match status" value="1"/>
</dbReference>
<comment type="caution">
    <text evidence="2">The sequence shown here is derived from an EMBL/GenBank/DDBJ whole genome shotgun (WGS) entry which is preliminary data.</text>
</comment>
<reference evidence="2" key="1">
    <citation type="submission" date="2022-10" db="EMBL/GenBank/DDBJ databases">
        <authorList>
            <person name="Turner M.S."/>
            <person name="Huang W."/>
        </authorList>
    </citation>
    <scope>NUCLEOTIDE SEQUENCE</scope>
    <source>
        <strain evidence="2">54</strain>
    </source>
</reference>